<dbReference type="SUPFAM" id="SSF52151">
    <property type="entry name" value="FabD/lysophospholipase-like"/>
    <property type="match status" value="1"/>
</dbReference>
<feature type="short sequence motif" description="GXSXG" evidence="4">
    <location>
        <begin position="39"/>
        <end position="43"/>
    </location>
</feature>
<dbReference type="Proteomes" id="UP000886749">
    <property type="component" value="Unassembled WGS sequence"/>
</dbReference>
<evidence type="ECO:0000313" key="7">
    <source>
        <dbReference type="Proteomes" id="UP000886749"/>
    </source>
</evidence>
<dbReference type="Pfam" id="PF19890">
    <property type="entry name" value="DUF6363"/>
    <property type="match status" value="1"/>
</dbReference>
<dbReference type="GO" id="GO:0016787">
    <property type="term" value="F:hydrolase activity"/>
    <property type="evidence" value="ECO:0007669"/>
    <property type="project" value="UniProtKB-UniRule"/>
</dbReference>
<evidence type="ECO:0000256" key="1">
    <source>
        <dbReference type="ARBA" id="ARBA00022801"/>
    </source>
</evidence>
<dbReference type="PROSITE" id="PS51635">
    <property type="entry name" value="PNPLA"/>
    <property type="match status" value="1"/>
</dbReference>
<dbReference type="InterPro" id="IPR037483">
    <property type="entry name" value="YjjU-like"/>
</dbReference>
<dbReference type="InterPro" id="IPR050301">
    <property type="entry name" value="NTE"/>
</dbReference>
<comment type="caution">
    <text evidence="6">The sequence shown here is derived from an EMBL/GenBank/DDBJ whole genome shotgun (WGS) entry which is preliminary data.</text>
</comment>
<dbReference type="Gene3D" id="3.40.1090.10">
    <property type="entry name" value="Cytosolic phospholipase A2 catalytic domain"/>
    <property type="match status" value="2"/>
</dbReference>
<dbReference type="InterPro" id="IPR016035">
    <property type="entry name" value="Acyl_Trfase/lysoPLipase"/>
</dbReference>
<dbReference type="InterPro" id="IPR045943">
    <property type="entry name" value="DUF6363"/>
</dbReference>
<dbReference type="Pfam" id="PF01734">
    <property type="entry name" value="Patatin"/>
    <property type="match status" value="1"/>
</dbReference>
<feature type="short sequence motif" description="DGA/G" evidence="4">
    <location>
        <begin position="161"/>
        <end position="163"/>
    </location>
</feature>
<feature type="active site" description="Nucleophile" evidence="4">
    <location>
        <position position="41"/>
    </location>
</feature>
<organism evidence="6 7">
    <name type="scientific">Candidatus Egerieicola pullicola</name>
    <dbReference type="NCBI Taxonomy" id="2840775"/>
    <lineage>
        <taxon>Bacteria</taxon>
        <taxon>Bacillati</taxon>
        <taxon>Bacillota</taxon>
        <taxon>Clostridia</taxon>
        <taxon>Eubacteriales</taxon>
        <taxon>Oscillospiraceae</taxon>
        <taxon>Oscillospiraceae incertae sedis</taxon>
        <taxon>Candidatus Egerieicola</taxon>
    </lineage>
</organism>
<name>A0A9D1AJZ1_9FIRM</name>
<protein>
    <submittedName>
        <fullName evidence="6">Patatin family protein</fullName>
    </submittedName>
</protein>
<sequence length="284" mass="32091">MNSKQTALVLEGGGMRGVYTAGVLDRFLEEKLEFDFCYGVSAGACHACSFLSRQHGRAFAVNVDYLDDNRYLSVKSWLKTGNLFGAEMLYDIIPNQLNLYDYDAFAKNPTKFFAVATDCLTGKAEYFPITEMHRDVIKVRASSSLPLLSRMVEIDGRPYLDGGLADSIPVDKARQDGATKQVVVLTRQPGYRKEKSGSLPLVRLRYRHYPNLVKTVATRHIRYNQTLEEIEAGKGKGELFVIQPQAPLEVSRTEKNREKLTAAYLQGWRDAEWAMADLKKFLEE</sequence>
<keyword evidence="1 4" id="KW-0378">Hydrolase</keyword>
<keyword evidence="2 4" id="KW-0442">Lipid degradation</keyword>
<evidence type="ECO:0000256" key="3">
    <source>
        <dbReference type="ARBA" id="ARBA00023098"/>
    </source>
</evidence>
<evidence type="ECO:0000259" key="5">
    <source>
        <dbReference type="PROSITE" id="PS51635"/>
    </source>
</evidence>
<dbReference type="PANTHER" id="PTHR14226:SF25">
    <property type="entry name" value="PHOSPHOESTERASE"/>
    <property type="match status" value="1"/>
</dbReference>
<evidence type="ECO:0000256" key="4">
    <source>
        <dbReference type="PROSITE-ProRule" id="PRU01161"/>
    </source>
</evidence>
<dbReference type="GO" id="GO:0016042">
    <property type="term" value="P:lipid catabolic process"/>
    <property type="evidence" value="ECO:0007669"/>
    <property type="project" value="UniProtKB-UniRule"/>
</dbReference>
<feature type="short sequence motif" description="GXGXXG" evidence="4">
    <location>
        <begin position="12"/>
        <end position="17"/>
    </location>
</feature>
<evidence type="ECO:0000313" key="6">
    <source>
        <dbReference type="EMBL" id="HIR41585.1"/>
    </source>
</evidence>
<evidence type="ECO:0000256" key="2">
    <source>
        <dbReference type="ARBA" id="ARBA00022963"/>
    </source>
</evidence>
<reference evidence="6" key="1">
    <citation type="submission" date="2020-10" db="EMBL/GenBank/DDBJ databases">
        <authorList>
            <person name="Gilroy R."/>
        </authorList>
    </citation>
    <scope>NUCLEOTIDE SEQUENCE</scope>
    <source>
        <strain evidence="6">CHK184-25365</strain>
    </source>
</reference>
<dbReference type="CDD" id="cd07208">
    <property type="entry name" value="Pat_hypo_Ecoli_yjju_like"/>
    <property type="match status" value="1"/>
</dbReference>
<feature type="domain" description="PNPLA" evidence="5">
    <location>
        <begin position="8"/>
        <end position="174"/>
    </location>
</feature>
<accession>A0A9D1AJZ1</accession>
<reference evidence="6" key="2">
    <citation type="journal article" date="2021" name="PeerJ">
        <title>Extensive microbial diversity within the chicken gut microbiome revealed by metagenomics and culture.</title>
        <authorList>
            <person name="Gilroy R."/>
            <person name="Ravi A."/>
            <person name="Getino M."/>
            <person name="Pursley I."/>
            <person name="Horton D.L."/>
            <person name="Alikhan N.F."/>
            <person name="Baker D."/>
            <person name="Gharbi K."/>
            <person name="Hall N."/>
            <person name="Watson M."/>
            <person name="Adriaenssens E.M."/>
            <person name="Foster-Nyarko E."/>
            <person name="Jarju S."/>
            <person name="Secka A."/>
            <person name="Antonio M."/>
            <person name="Oren A."/>
            <person name="Chaudhuri R.R."/>
            <person name="La Ragione R."/>
            <person name="Hildebrand F."/>
            <person name="Pallen M.J."/>
        </authorList>
    </citation>
    <scope>NUCLEOTIDE SEQUENCE</scope>
    <source>
        <strain evidence="6">CHK184-25365</strain>
    </source>
</reference>
<dbReference type="AlphaFoldDB" id="A0A9D1AJZ1"/>
<proteinExistence type="predicted"/>
<dbReference type="InterPro" id="IPR002641">
    <property type="entry name" value="PNPLA_dom"/>
</dbReference>
<keyword evidence="3 4" id="KW-0443">Lipid metabolism</keyword>
<dbReference type="EMBL" id="DVGY01000163">
    <property type="protein sequence ID" value="HIR41585.1"/>
    <property type="molecule type" value="Genomic_DNA"/>
</dbReference>
<dbReference type="PANTHER" id="PTHR14226">
    <property type="entry name" value="NEUROPATHY TARGET ESTERASE/SWISS CHEESE D.MELANOGASTER"/>
    <property type="match status" value="1"/>
</dbReference>
<feature type="active site" description="Proton acceptor" evidence="4">
    <location>
        <position position="161"/>
    </location>
</feature>
<gene>
    <name evidence="6" type="ORF">IAB36_07145</name>
</gene>